<dbReference type="Proteomes" id="UP000785679">
    <property type="component" value="Unassembled WGS sequence"/>
</dbReference>
<evidence type="ECO:0000256" key="2">
    <source>
        <dbReference type="ARBA" id="ARBA00022490"/>
    </source>
</evidence>
<dbReference type="InterPro" id="IPR030482">
    <property type="entry name" value="PDRG1"/>
</dbReference>
<evidence type="ECO:0000313" key="5">
    <source>
        <dbReference type="EMBL" id="TNV75213.1"/>
    </source>
</evidence>
<dbReference type="EMBL" id="RRYP01016117">
    <property type="protein sequence ID" value="TNV75213.1"/>
    <property type="molecule type" value="Genomic_DNA"/>
</dbReference>
<dbReference type="AlphaFoldDB" id="A0A8J8SYR5"/>
<evidence type="ECO:0008006" key="7">
    <source>
        <dbReference type="Google" id="ProtNLM"/>
    </source>
</evidence>
<feature type="compositionally biased region" description="Acidic residues" evidence="4">
    <location>
        <begin position="143"/>
        <end position="152"/>
    </location>
</feature>
<accession>A0A8J8SYR5</accession>
<dbReference type="PANTHER" id="PTHR21162:SF0">
    <property type="entry name" value="P53 AND DNA DAMAGE-REGULATED PROTEIN 1"/>
    <property type="match status" value="1"/>
</dbReference>
<gene>
    <name evidence="5" type="ORF">FGO68_gene7849</name>
</gene>
<reference evidence="5" key="1">
    <citation type="submission" date="2019-06" db="EMBL/GenBank/DDBJ databases">
        <authorList>
            <person name="Zheng W."/>
        </authorList>
    </citation>
    <scope>NUCLEOTIDE SEQUENCE</scope>
    <source>
        <strain evidence="5">QDHG01</strain>
    </source>
</reference>
<sequence length="152" mass="17623">MISRDMQETMSRFAKIERLTEEILTLRQEMVEFDRKRNYNRECLGAFRRGEIQPNNKLWMSFGGMQGIMVKMPRKNLVSMLEGEQVKLNELYDKNRGVIKGKIKELNSLSPDLLASDMDPYVMELLLKEQKPAKNKSSSAIAEDSDENENSD</sequence>
<proteinExistence type="predicted"/>
<feature type="region of interest" description="Disordered" evidence="4">
    <location>
        <begin position="129"/>
        <end position="152"/>
    </location>
</feature>
<dbReference type="CDD" id="cd22860">
    <property type="entry name" value="PDRG1"/>
    <property type="match status" value="1"/>
</dbReference>
<protein>
    <recommendedName>
        <fullName evidence="7">P53 and DNA damage-regulated protein 1</fullName>
    </recommendedName>
</protein>
<organism evidence="5 6">
    <name type="scientific">Halteria grandinella</name>
    <dbReference type="NCBI Taxonomy" id="5974"/>
    <lineage>
        <taxon>Eukaryota</taxon>
        <taxon>Sar</taxon>
        <taxon>Alveolata</taxon>
        <taxon>Ciliophora</taxon>
        <taxon>Intramacronucleata</taxon>
        <taxon>Spirotrichea</taxon>
        <taxon>Stichotrichia</taxon>
        <taxon>Sporadotrichida</taxon>
        <taxon>Halteriidae</taxon>
        <taxon>Halteria</taxon>
    </lineage>
</organism>
<evidence type="ECO:0000256" key="3">
    <source>
        <dbReference type="ARBA" id="ARBA00023186"/>
    </source>
</evidence>
<keyword evidence="3" id="KW-0143">Chaperone</keyword>
<evidence type="ECO:0000256" key="1">
    <source>
        <dbReference type="ARBA" id="ARBA00004496"/>
    </source>
</evidence>
<dbReference type="OrthoDB" id="440689at2759"/>
<evidence type="ECO:0000256" key="4">
    <source>
        <dbReference type="SAM" id="MobiDB-lite"/>
    </source>
</evidence>
<keyword evidence="2" id="KW-0963">Cytoplasm</keyword>
<dbReference type="PANTHER" id="PTHR21162">
    <property type="entry name" value="P53 AND DNA DAMAGE-REGULATED PROTEIN"/>
    <property type="match status" value="1"/>
</dbReference>
<evidence type="ECO:0000313" key="6">
    <source>
        <dbReference type="Proteomes" id="UP000785679"/>
    </source>
</evidence>
<comment type="subcellular location">
    <subcellularLocation>
        <location evidence="1">Cytoplasm</location>
    </subcellularLocation>
</comment>
<dbReference type="GO" id="GO:0005737">
    <property type="term" value="C:cytoplasm"/>
    <property type="evidence" value="ECO:0007669"/>
    <property type="project" value="UniProtKB-SubCell"/>
</dbReference>
<name>A0A8J8SYR5_HALGN</name>
<comment type="caution">
    <text evidence="5">The sequence shown here is derived from an EMBL/GenBank/DDBJ whole genome shotgun (WGS) entry which is preliminary data.</text>
</comment>
<keyword evidence="6" id="KW-1185">Reference proteome</keyword>